<dbReference type="SUPFAM" id="SSF52540">
    <property type="entry name" value="P-loop containing nucleoside triphosphate hydrolases"/>
    <property type="match status" value="1"/>
</dbReference>
<evidence type="ECO:0000313" key="6">
    <source>
        <dbReference type="Proteomes" id="UP000663760"/>
    </source>
</evidence>
<evidence type="ECO:0000256" key="2">
    <source>
        <dbReference type="ARBA" id="ARBA00022741"/>
    </source>
</evidence>
<evidence type="ECO:0000256" key="3">
    <source>
        <dbReference type="ARBA" id="ARBA00022840"/>
    </source>
</evidence>
<keyword evidence="6" id="KW-1185">Reference proteome</keyword>
<protein>
    <recommendedName>
        <fullName evidence="4">AAA+ ATPase domain-containing protein</fullName>
    </recommendedName>
</protein>
<dbReference type="SMART" id="SM00382">
    <property type="entry name" value="AAA"/>
    <property type="match status" value="1"/>
</dbReference>
<dbReference type="GO" id="GO:0005524">
    <property type="term" value="F:ATP binding"/>
    <property type="evidence" value="ECO:0007669"/>
    <property type="project" value="UniProtKB-KW"/>
</dbReference>
<dbReference type="InterPro" id="IPR003593">
    <property type="entry name" value="AAA+_ATPase"/>
</dbReference>
<gene>
    <name evidence="5" type="ORF">SI8410_06009283</name>
</gene>
<proteinExistence type="inferred from homology"/>
<dbReference type="InterPro" id="IPR027417">
    <property type="entry name" value="P-loop_NTPase"/>
</dbReference>
<dbReference type="FunFam" id="3.40.50.300:FF:002861">
    <property type="entry name" value="Cell division control protein 48 homolog E"/>
    <property type="match status" value="1"/>
</dbReference>
<dbReference type="InterPro" id="IPR050221">
    <property type="entry name" value="26S_Proteasome_ATPase"/>
</dbReference>
<dbReference type="Proteomes" id="UP000663760">
    <property type="component" value="Chromosome 6"/>
</dbReference>
<evidence type="ECO:0000313" key="5">
    <source>
        <dbReference type="EMBL" id="CAA7398618.1"/>
    </source>
</evidence>
<dbReference type="Gene3D" id="3.40.50.300">
    <property type="entry name" value="P-loop containing nucleotide triphosphate hydrolases"/>
    <property type="match status" value="1"/>
</dbReference>
<comment type="similarity">
    <text evidence="1">Belongs to the AAA ATPase family.</text>
</comment>
<dbReference type="OrthoDB" id="10255768at2759"/>
<sequence length="332" mass="37434">MSAASKQSGEPRLGSPLAEEEEEDLYVRLKALRRQLELVGIREECIKNKHKNLKRELRWEVKRLQSVPLVVGHLLEMIDQNTPSTGNSIFLLSQSEKPDVTYNDISGCDIQKQEIREFVELPLIHHELYRQIGIDPPRGVLLYGPPGTGKTMFAKALAHHTTAAFIRVVGSEVLGSPFEKFHTGARMARMFFCPAKGNTPSIVFMDEVDAIAADREVQRILLELLNPGGSYVKVSRGIGCPTARSAVRDMRSRWSWPGRRRRSRRDDALNHVLSSRNILPSRREVLCSYCSREMERGRLTKLTVFDPSLFEDASTKAMKKSTTFLGLGSNSD</sequence>
<dbReference type="Pfam" id="PF00004">
    <property type="entry name" value="AAA"/>
    <property type="match status" value="1"/>
</dbReference>
<dbReference type="EMBL" id="LR746269">
    <property type="protein sequence ID" value="CAA7398618.1"/>
    <property type="molecule type" value="Genomic_DNA"/>
</dbReference>
<evidence type="ECO:0000259" key="4">
    <source>
        <dbReference type="SMART" id="SM00382"/>
    </source>
</evidence>
<dbReference type="GO" id="GO:0000502">
    <property type="term" value="C:proteasome complex"/>
    <property type="evidence" value="ECO:0007669"/>
    <property type="project" value="UniProtKB-ARBA"/>
</dbReference>
<feature type="domain" description="AAA+ ATPase" evidence="4">
    <location>
        <begin position="136"/>
        <end position="309"/>
    </location>
</feature>
<dbReference type="GO" id="GO:0016887">
    <property type="term" value="F:ATP hydrolysis activity"/>
    <property type="evidence" value="ECO:0007669"/>
    <property type="project" value="InterPro"/>
</dbReference>
<accession>A0A7I8KNF5</accession>
<dbReference type="AlphaFoldDB" id="A0A7I8KNF5"/>
<dbReference type="PANTHER" id="PTHR23073">
    <property type="entry name" value="26S PROTEASOME REGULATORY SUBUNIT"/>
    <property type="match status" value="1"/>
</dbReference>
<keyword evidence="2" id="KW-0547">Nucleotide-binding</keyword>
<evidence type="ECO:0000256" key="1">
    <source>
        <dbReference type="ARBA" id="ARBA00006914"/>
    </source>
</evidence>
<dbReference type="InterPro" id="IPR003959">
    <property type="entry name" value="ATPase_AAA_core"/>
</dbReference>
<name>A0A7I8KNF5_SPIIN</name>
<organism evidence="5 6">
    <name type="scientific">Spirodela intermedia</name>
    <name type="common">Intermediate duckweed</name>
    <dbReference type="NCBI Taxonomy" id="51605"/>
    <lineage>
        <taxon>Eukaryota</taxon>
        <taxon>Viridiplantae</taxon>
        <taxon>Streptophyta</taxon>
        <taxon>Embryophyta</taxon>
        <taxon>Tracheophyta</taxon>
        <taxon>Spermatophyta</taxon>
        <taxon>Magnoliopsida</taxon>
        <taxon>Liliopsida</taxon>
        <taxon>Araceae</taxon>
        <taxon>Lemnoideae</taxon>
        <taxon>Spirodela</taxon>
    </lineage>
</organism>
<keyword evidence="3" id="KW-0067">ATP-binding</keyword>
<reference evidence="5" key="1">
    <citation type="submission" date="2020-02" db="EMBL/GenBank/DDBJ databases">
        <authorList>
            <person name="Scholz U."/>
            <person name="Mascher M."/>
            <person name="Fiebig A."/>
        </authorList>
    </citation>
    <scope>NUCLEOTIDE SEQUENCE</scope>
</reference>